<dbReference type="SUPFAM" id="SSF48403">
    <property type="entry name" value="Ankyrin repeat"/>
    <property type="match status" value="1"/>
</dbReference>
<name>A0A1Y2CM21_9FUNG</name>
<dbReference type="Proteomes" id="UP000193642">
    <property type="component" value="Unassembled WGS sequence"/>
</dbReference>
<sequence>MDALLNTGKVDPSFNNNNAIRVCCNHGHLSLLERLLQDPRTDPSVLNNSPVRLAAQNGYLEIVQFLAKDPRVTLSDSDSSALALACEHGQEEVVEFLLQEGSSDPTAFDNANLIDSVRFGNWNIVELLIEDGRVNIESHEYLVVTNAVDERRQDIINLILTRYSSTTHPILELLQSVIELDTSRLQEFLENDHYDHTLHIGGLAALLLAIEAGNIPIIKLLLSDSRVDPFTFDGECRALTYACHSGKMDVVKTLLEDKRIKPTQQVVYTTCLVLQFEVARELLRHECFVGRVTWDLDATDDELLVYVANMKQE</sequence>
<dbReference type="PANTHER" id="PTHR24198">
    <property type="entry name" value="ANKYRIN REPEAT AND PROTEIN KINASE DOMAIN-CONTAINING PROTEIN"/>
    <property type="match status" value="1"/>
</dbReference>
<dbReference type="EMBL" id="MCGO01000012">
    <property type="protein sequence ID" value="ORY48069.1"/>
    <property type="molecule type" value="Genomic_DNA"/>
</dbReference>
<organism evidence="3 4">
    <name type="scientific">Rhizoclosmatium globosum</name>
    <dbReference type="NCBI Taxonomy" id="329046"/>
    <lineage>
        <taxon>Eukaryota</taxon>
        <taxon>Fungi</taxon>
        <taxon>Fungi incertae sedis</taxon>
        <taxon>Chytridiomycota</taxon>
        <taxon>Chytridiomycota incertae sedis</taxon>
        <taxon>Chytridiomycetes</taxon>
        <taxon>Chytridiales</taxon>
        <taxon>Chytriomycetaceae</taxon>
        <taxon>Rhizoclosmatium</taxon>
    </lineage>
</organism>
<reference evidence="3 4" key="1">
    <citation type="submission" date="2016-07" db="EMBL/GenBank/DDBJ databases">
        <title>Pervasive Adenine N6-methylation of Active Genes in Fungi.</title>
        <authorList>
            <consortium name="DOE Joint Genome Institute"/>
            <person name="Mondo S.J."/>
            <person name="Dannebaum R.O."/>
            <person name="Kuo R.C."/>
            <person name="Labutti K."/>
            <person name="Haridas S."/>
            <person name="Kuo A."/>
            <person name="Salamov A."/>
            <person name="Ahrendt S.R."/>
            <person name="Lipzen A."/>
            <person name="Sullivan W."/>
            <person name="Andreopoulos W.B."/>
            <person name="Clum A."/>
            <person name="Lindquist E."/>
            <person name="Daum C."/>
            <person name="Ramamoorthy G.K."/>
            <person name="Gryganskyi A."/>
            <person name="Culley D."/>
            <person name="Magnuson J.K."/>
            <person name="James T.Y."/>
            <person name="O'Malley M.A."/>
            <person name="Stajich J.E."/>
            <person name="Spatafora J.W."/>
            <person name="Visel A."/>
            <person name="Grigoriev I.V."/>
        </authorList>
    </citation>
    <scope>NUCLEOTIDE SEQUENCE [LARGE SCALE GENOMIC DNA]</scope>
    <source>
        <strain evidence="3 4">JEL800</strain>
    </source>
</reference>
<keyword evidence="1" id="KW-0677">Repeat</keyword>
<keyword evidence="2" id="KW-0040">ANK repeat</keyword>
<comment type="caution">
    <text evidence="3">The sequence shown here is derived from an EMBL/GenBank/DDBJ whole genome shotgun (WGS) entry which is preliminary data.</text>
</comment>
<dbReference type="InterPro" id="IPR002110">
    <property type="entry name" value="Ankyrin_rpt"/>
</dbReference>
<dbReference type="InterPro" id="IPR036770">
    <property type="entry name" value="Ankyrin_rpt-contain_sf"/>
</dbReference>
<dbReference type="PANTHER" id="PTHR24198:SF165">
    <property type="entry name" value="ANKYRIN REPEAT-CONTAINING PROTEIN-RELATED"/>
    <property type="match status" value="1"/>
</dbReference>
<gene>
    <name evidence="3" type="ORF">BCR33DRAFT_714507</name>
</gene>
<keyword evidence="4" id="KW-1185">Reference proteome</keyword>
<dbReference type="Pfam" id="PF12796">
    <property type="entry name" value="Ank_2"/>
    <property type="match status" value="2"/>
</dbReference>
<dbReference type="OrthoDB" id="2110074at2759"/>
<dbReference type="Gene3D" id="1.25.40.20">
    <property type="entry name" value="Ankyrin repeat-containing domain"/>
    <property type="match status" value="2"/>
</dbReference>
<protein>
    <submittedName>
        <fullName evidence="3">Ankyrin</fullName>
    </submittedName>
</protein>
<evidence type="ECO:0000256" key="1">
    <source>
        <dbReference type="ARBA" id="ARBA00022737"/>
    </source>
</evidence>
<accession>A0A1Y2CM21</accession>
<dbReference type="SMART" id="SM00248">
    <property type="entry name" value="ANK"/>
    <property type="match status" value="6"/>
</dbReference>
<evidence type="ECO:0000256" key="2">
    <source>
        <dbReference type="ARBA" id="ARBA00023043"/>
    </source>
</evidence>
<evidence type="ECO:0000313" key="4">
    <source>
        <dbReference type="Proteomes" id="UP000193642"/>
    </source>
</evidence>
<evidence type="ECO:0000313" key="3">
    <source>
        <dbReference type="EMBL" id="ORY48069.1"/>
    </source>
</evidence>
<proteinExistence type="predicted"/>
<dbReference type="AlphaFoldDB" id="A0A1Y2CM21"/>